<proteinExistence type="predicted"/>
<dbReference type="InterPro" id="IPR003597">
    <property type="entry name" value="Ig_C1-set"/>
</dbReference>
<dbReference type="Gene3D" id="2.60.40.10">
    <property type="entry name" value="Immunoglobulins"/>
    <property type="match status" value="3"/>
</dbReference>
<dbReference type="Gene3D" id="3.30.500.10">
    <property type="entry name" value="MHC class I-like antigen recognition-like"/>
    <property type="match status" value="1"/>
</dbReference>
<dbReference type="Proteomes" id="UP001591681">
    <property type="component" value="Unassembled WGS sequence"/>
</dbReference>
<organism evidence="4 5">
    <name type="scientific">Coilia grayii</name>
    <name type="common">Gray's grenadier anchovy</name>
    <dbReference type="NCBI Taxonomy" id="363190"/>
    <lineage>
        <taxon>Eukaryota</taxon>
        <taxon>Metazoa</taxon>
        <taxon>Chordata</taxon>
        <taxon>Craniata</taxon>
        <taxon>Vertebrata</taxon>
        <taxon>Euteleostomi</taxon>
        <taxon>Actinopterygii</taxon>
        <taxon>Neopterygii</taxon>
        <taxon>Teleostei</taxon>
        <taxon>Clupei</taxon>
        <taxon>Clupeiformes</taxon>
        <taxon>Clupeoidei</taxon>
        <taxon>Engraulidae</taxon>
        <taxon>Coilinae</taxon>
        <taxon>Coilia</taxon>
    </lineage>
</organism>
<dbReference type="SUPFAM" id="SSF48726">
    <property type="entry name" value="Immunoglobulin"/>
    <property type="match status" value="3"/>
</dbReference>
<dbReference type="PROSITE" id="PS50835">
    <property type="entry name" value="IG_LIKE"/>
    <property type="match status" value="2"/>
</dbReference>
<accession>A0ABD1JZA7</accession>
<keyword evidence="2" id="KW-1133">Transmembrane helix</keyword>
<feature type="transmembrane region" description="Helical" evidence="2">
    <location>
        <begin position="118"/>
        <end position="140"/>
    </location>
</feature>
<dbReference type="PANTHER" id="PTHR16675">
    <property type="entry name" value="MHC CLASS I-RELATED"/>
    <property type="match status" value="1"/>
</dbReference>
<dbReference type="InterPro" id="IPR011162">
    <property type="entry name" value="MHC_I/II-like_Ag-recog"/>
</dbReference>
<keyword evidence="2" id="KW-0812">Transmembrane</keyword>
<gene>
    <name evidence="4" type="ORF">ACEWY4_011973</name>
</gene>
<dbReference type="PANTHER" id="PTHR16675:SF191">
    <property type="entry name" value="CLASS I HISTOCOMPATIBILITY ANTIGEN, F10 ALPHA CHAIN-LIKE-RELATED"/>
    <property type="match status" value="1"/>
</dbReference>
<dbReference type="InterPro" id="IPR007110">
    <property type="entry name" value="Ig-like_dom"/>
</dbReference>
<sequence length="586" mass="65443">MALLVHYELGMLLMGETKSPASSEDTPRLSRGQVTCLATDFYPRHLNLTLLRDGQPVPDHQITGGELLPNADETYQMRKSLEVSAEELQQHHYTCTAEHLSLDNKLDTNLELGPGVSAVPVVTPVVVLGVALLCVIGVIFISRRKHRTKDYVLAQSSHSLLMFATFIIGETPFPEFSAVVMLDDMQLGYYDSNMKTAILRVPKWTEDAPIQRDASVVCENTIRAMKYRAYYLKQKFNHTGGVHVQQRITGCELLDSDQHGPIAVKDAFNGQSGDQLSFTNDQHSFWSQWHLPGIWDGLQFIEVKWVLENVFHPICMRNLRTYLHKHKNRIMRKVKPRVRLLQKTLPDSGGAKVTCLATGFYPRHMNLTLLRDGQPVPDHQITGGELLPNADETYQMRKSLEVSAEELQQHQYTCTAEHLSLDNKLDIDLVKPRVRLLQQALKAAGGAKVTCLATGFYPRHMNLTLLRDGQPVPDHQITGGELLPNADETYQMRKSLEVSAEELQQHHYTCTAEHLSLDNKLDIDFDAGSDHVPVISSLLVVAGLGLFGATIAGLIICKKTRTGQGSYSSPHIATSDQIETSLDTVS</sequence>
<evidence type="ECO:0000313" key="5">
    <source>
        <dbReference type="Proteomes" id="UP001591681"/>
    </source>
</evidence>
<dbReference type="AlphaFoldDB" id="A0ABD1JZA7"/>
<evidence type="ECO:0000256" key="1">
    <source>
        <dbReference type="ARBA" id="ARBA00023180"/>
    </source>
</evidence>
<reference evidence="4 5" key="1">
    <citation type="submission" date="2024-09" db="EMBL/GenBank/DDBJ databases">
        <title>A chromosome-level genome assembly of Gray's grenadier anchovy, Coilia grayii.</title>
        <authorList>
            <person name="Fu Z."/>
        </authorList>
    </citation>
    <scope>NUCLEOTIDE SEQUENCE [LARGE SCALE GENOMIC DNA]</scope>
    <source>
        <strain evidence="4">G4</strain>
        <tissue evidence="4">Muscle</tissue>
    </source>
</reference>
<comment type="caution">
    <text evidence="4">The sequence shown here is derived from an EMBL/GenBank/DDBJ whole genome shotgun (WGS) entry which is preliminary data.</text>
</comment>
<evidence type="ECO:0000313" key="4">
    <source>
        <dbReference type="EMBL" id="KAL2092175.1"/>
    </source>
</evidence>
<dbReference type="SUPFAM" id="SSF54452">
    <property type="entry name" value="MHC antigen-recognition domain"/>
    <property type="match status" value="1"/>
</dbReference>
<evidence type="ECO:0000256" key="2">
    <source>
        <dbReference type="SAM" id="Phobius"/>
    </source>
</evidence>
<feature type="domain" description="Ig-like" evidence="3">
    <location>
        <begin position="432"/>
        <end position="522"/>
    </location>
</feature>
<feature type="transmembrane region" description="Helical" evidence="2">
    <location>
        <begin position="534"/>
        <end position="557"/>
    </location>
</feature>
<dbReference type="EMBL" id="JBHFQA010000010">
    <property type="protein sequence ID" value="KAL2092175.1"/>
    <property type="molecule type" value="Genomic_DNA"/>
</dbReference>
<protein>
    <recommendedName>
        <fullName evidence="3">Ig-like domain-containing protein</fullName>
    </recommendedName>
</protein>
<evidence type="ECO:0000259" key="3">
    <source>
        <dbReference type="PROSITE" id="PS50835"/>
    </source>
</evidence>
<dbReference type="InterPro" id="IPR036179">
    <property type="entry name" value="Ig-like_dom_sf"/>
</dbReference>
<dbReference type="FunFam" id="3.30.500.10:FF:000007">
    <property type="entry name" value="Major histocompatibility complex class I LDA"/>
    <property type="match status" value="1"/>
</dbReference>
<name>A0ABD1JZA7_9TELE</name>
<feature type="domain" description="Ig-like" evidence="3">
    <location>
        <begin position="336"/>
        <end position="426"/>
    </location>
</feature>
<dbReference type="InterPro" id="IPR037055">
    <property type="entry name" value="MHC_I-like_Ag-recog_sf"/>
</dbReference>
<dbReference type="Pfam" id="PF07654">
    <property type="entry name" value="C1-set"/>
    <property type="match status" value="3"/>
</dbReference>
<keyword evidence="5" id="KW-1185">Reference proteome</keyword>
<keyword evidence="1" id="KW-0325">Glycoprotein</keyword>
<dbReference type="SMART" id="SM00407">
    <property type="entry name" value="IGc1"/>
    <property type="match status" value="3"/>
</dbReference>
<keyword evidence="2" id="KW-0472">Membrane</keyword>
<dbReference type="InterPro" id="IPR050208">
    <property type="entry name" value="MHC_class-I_related"/>
</dbReference>
<dbReference type="InterPro" id="IPR013783">
    <property type="entry name" value="Ig-like_fold"/>
</dbReference>